<organism evidence="1 2">
    <name type="scientific">Enterococcus phage EF1</name>
    <dbReference type="NCBI Taxonomy" id="2025813"/>
    <lineage>
        <taxon>Viruses</taxon>
        <taxon>Duplodnaviria</taxon>
        <taxon>Heunggongvirae</taxon>
        <taxon>Uroviricota</taxon>
        <taxon>Caudoviricetes</taxon>
    </lineage>
</organism>
<keyword evidence="2" id="KW-1185">Reference proteome</keyword>
<proteinExistence type="predicted"/>
<evidence type="ECO:0000313" key="2">
    <source>
        <dbReference type="Proteomes" id="UP000260005"/>
    </source>
</evidence>
<sequence length="48" mass="5907">MLIYRKDSDGRWIPIEAQILKKAKSEQWYPLTRQKARKKIKGVWRDNY</sequence>
<accession>A0A249XXJ1</accession>
<protein>
    <submittedName>
        <fullName evidence="1">Uncharacterized protein</fullName>
    </submittedName>
</protein>
<reference evidence="1 2" key="1">
    <citation type="submission" date="2017-04" db="EMBL/GenBank/DDBJ databases">
        <title>Complete Genome Sequence of Lytic Bacteriophage EF1 Infecting Enterococcus faecalis Isolates.</title>
        <authorList>
            <person name="Kim D."/>
            <person name="Kim Y.J."/>
            <person name="Han B.K."/>
            <person name="Kim H."/>
        </authorList>
    </citation>
    <scope>NUCLEOTIDE SEQUENCE [LARGE SCALE GENOMIC DNA]</scope>
</reference>
<name>A0A249XXJ1_9CAUD</name>
<evidence type="ECO:0000313" key="1">
    <source>
        <dbReference type="EMBL" id="ASZ76694.1"/>
    </source>
</evidence>
<dbReference type="Proteomes" id="UP000260005">
    <property type="component" value="Segment"/>
</dbReference>
<dbReference type="EMBL" id="MF001358">
    <property type="protein sequence ID" value="ASZ76694.1"/>
    <property type="molecule type" value="Genomic_DNA"/>
</dbReference>